<protein>
    <submittedName>
        <fullName evidence="1">Uncharacterized protein</fullName>
    </submittedName>
</protein>
<accession>S7UP55</accession>
<dbReference type="eggNOG" id="ENOG50347ZE">
    <property type="taxonomic scope" value="Bacteria"/>
</dbReference>
<proteinExistence type="predicted"/>
<gene>
    <name evidence="1" type="ORF">dsat_1858</name>
</gene>
<dbReference type="OrthoDB" id="5459073at2"/>
<keyword evidence="2" id="KW-1185">Reference proteome</keyword>
<sequence length="163" mass="18044">MPLIDYAETLDKLQKALAARYAKDSGVLNAPGSAVACKIDQNYWLVVEPLFSQSLAAWSGVAPEAALETLVRTGNMISRAEADGSRSHTLRLRVSWPTRPEGLEVEAGFVLAEFMERALAIYARTDAVHALSDLRVKAAEQERVLHFFEGKTPPGRWTYDDRP</sequence>
<dbReference type="PATRIC" id="fig|1121439.3.peg.244"/>
<dbReference type="Proteomes" id="UP000014975">
    <property type="component" value="Unassembled WGS sequence"/>
</dbReference>
<comment type="caution">
    <text evidence="1">The sequence shown here is derived from an EMBL/GenBank/DDBJ whole genome shotgun (WGS) entry which is preliminary data.</text>
</comment>
<dbReference type="EMBL" id="ATHI01000002">
    <property type="protein sequence ID" value="EPR35754.1"/>
    <property type="molecule type" value="Genomic_DNA"/>
</dbReference>
<reference evidence="1 2" key="1">
    <citation type="journal article" date="2013" name="Genome Announc.">
        <title>Draft genome sequences for three mercury-methylating, sulfate-reducing bacteria.</title>
        <authorList>
            <person name="Brown S.D."/>
            <person name="Hurt R.A.Jr."/>
            <person name="Gilmour C.C."/>
            <person name="Elias D.A."/>
        </authorList>
    </citation>
    <scope>NUCLEOTIDE SEQUENCE [LARGE SCALE GENOMIC DNA]</scope>
    <source>
        <strain evidence="1 2">DSM 16529</strain>
    </source>
</reference>
<dbReference type="RefSeq" id="WP_020885744.1">
    <property type="nucleotide sequence ID" value="NZ_ATHI01000002.1"/>
</dbReference>
<organism evidence="1 2">
    <name type="scientific">Alkalidesulfovibrio alkalitolerans DSM 16529</name>
    <dbReference type="NCBI Taxonomy" id="1121439"/>
    <lineage>
        <taxon>Bacteria</taxon>
        <taxon>Pseudomonadati</taxon>
        <taxon>Thermodesulfobacteriota</taxon>
        <taxon>Desulfovibrionia</taxon>
        <taxon>Desulfovibrionales</taxon>
        <taxon>Desulfovibrionaceae</taxon>
        <taxon>Alkalidesulfovibrio</taxon>
    </lineage>
</organism>
<name>S7UP55_9BACT</name>
<evidence type="ECO:0000313" key="2">
    <source>
        <dbReference type="Proteomes" id="UP000014975"/>
    </source>
</evidence>
<dbReference type="AlphaFoldDB" id="S7UP55"/>
<evidence type="ECO:0000313" key="1">
    <source>
        <dbReference type="EMBL" id="EPR35754.1"/>
    </source>
</evidence>